<evidence type="ECO:0000256" key="18">
    <source>
        <dbReference type="SAM" id="MobiDB-lite"/>
    </source>
</evidence>
<feature type="transmembrane region" description="Helical" evidence="19">
    <location>
        <begin position="281"/>
        <end position="300"/>
    </location>
</feature>
<feature type="domain" description="Wntless GOLD" evidence="21">
    <location>
        <begin position="48"/>
        <end position="241"/>
    </location>
</feature>
<evidence type="ECO:0000256" key="17">
    <source>
        <dbReference type="ARBA" id="ARBA00034107"/>
    </source>
</evidence>
<name>A0A7R9BH66_9CRUS</name>
<keyword evidence="13" id="KW-0966">Cell projection</keyword>
<comment type="function">
    <text evidence="14">A segment polarity gene required for wingless (wg)-dependent patterning processes, acting in both wg-sending cells and wg-target cells. In non-neuronal cells wls directs wg secretion. The wls traffic loop encompasses the Golgi, the cell surface, an endocytic compartment and a retrograde route leading back to the Golgi, and involves clathrin-mediated endocytosis and the retromer complex (a conserved protein complex consisting of Vps35 and Vps26). In neuronal cells (the larval motorneuron NMJ), the wg signal moves across the synapse via the release of wls-containing exosome-like vesicles. Postsynaptic wls is required for the trafficking of fz2 through the fz2-interacting protein Grip.</text>
</comment>
<dbReference type="Proteomes" id="UP000678499">
    <property type="component" value="Unassembled WGS sequence"/>
</dbReference>
<evidence type="ECO:0000256" key="15">
    <source>
        <dbReference type="ARBA" id="ARBA00025880"/>
    </source>
</evidence>
<evidence type="ECO:0000256" key="13">
    <source>
        <dbReference type="ARBA" id="ARBA00023273"/>
    </source>
</evidence>
<dbReference type="GO" id="GO:0016055">
    <property type="term" value="P:Wnt signaling pathway"/>
    <property type="evidence" value="ECO:0007669"/>
    <property type="project" value="UniProtKB-KW"/>
</dbReference>
<evidence type="ECO:0000259" key="21">
    <source>
        <dbReference type="Pfam" id="PF21883"/>
    </source>
</evidence>
<evidence type="ECO:0000256" key="9">
    <source>
        <dbReference type="ARBA" id="ARBA00022989"/>
    </source>
</evidence>
<dbReference type="PANTHER" id="PTHR13449:SF2">
    <property type="entry name" value="PROTEIN WNTLESS HOMOLOG"/>
    <property type="match status" value="1"/>
</dbReference>
<evidence type="ECO:0000256" key="7">
    <source>
        <dbReference type="ARBA" id="ARBA00022687"/>
    </source>
</evidence>
<comment type="similarity">
    <text evidence="4">Belongs to the wntless family.</text>
</comment>
<dbReference type="Pfam" id="PF06664">
    <property type="entry name" value="WLS-like_TM"/>
    <property type="match status" value="1"/>
</dbReference>
<dbReference type="AlphaFoldDB" id="A0A7R9BH66"/>
<keyword evidence="10" id="KW-0333">Golgi apparatus</keyword>
<keyword evidence="8 19" id="KW-0812">Transmembrane</keyword>
<dbReference type="EMBL" id="CAJPEX010000185">
    <property type="protein sequence ID" value="CAG0914042.1"/>
    <property type="molecule type" value="Genomic_DNA"/>
</dbReference>
<keyword evidence="12" id="KW-0628">Postsynaptic cell membrane</keyword>
<dbReference type="GO" id="GO:0045211">
    <property type="term" value="C:postsynaptic membrane"/>
    <property type="evidence" value="ECO:0007669"/>
    <property type="project" value="UniProtKB-SubCell"/>
</dbReference>
<evidence type="ECO:0000313" key="22">
    <source>
        <dbReference type="EMBL" id="CAD7273890.1"/>
    </source>
</evidence>
<evidence type="ECO:0000256" key="5">
    <source>
        <dbReference type="ARBA" id="ARBA00015887"/>
    </source>
</evidence>
<evidence type="ECO:0000256" key="2">
    <source>
        <dbReference type="ARBA" id="ARBA00004477"/>
    </source>
</evidence>
<evidence type="ECO:0000256" key="12">
    <source>
        <dbReference type="ARBA" id="ARBA00023257"/>
    </source>
</evidence>
<evidence type="ECO:0000256" key="16">
    <source>
        <dbReference type="ARBA" id="ARBA00034104"/>
    </source>
</evidence>
<feature type="transmembrane region" description="Helical" evidence="19">
    <location>
        <begin position="250"/>
        <end position="269"/>
    </location>
</feature>
<feature type="transmembrane region" description="Helical" evidence="19">
    <location>
        <begin position="320"/>
        <end position="339"/>
    </location>
</feature>
<proteinExistence type="inferred from homology"/>
<dbReference type="GO" id="GO:0042734">
    <property type="term" value="C:presynaptic membrane"/>
    <property type="evidence" value="ECO:0007669"/>
    <property type="project" value="UniProtKB-SubCell"/>
</dbReference>
<feature type="transmembrane region" description="Helical" evidence="19">
    <location>
        <begin position="488"/>
        <end position="512"/>
    </location>
</feature>
<keyword evidence="9 19" id="KW-1133">Transmembrane helix</keyword>
<dbReference type="InterPro" id="IPR009551">
    <property type="entry name" value="Wntless"/>
</dbReference>
<comment type="subcellular location">
    <subcellularLocation>
        <location evidence="2">Endoplasmic reticulum membrane</location>
        <topology evidence="2">Multi-pass membrane protein</topology>
    </subcellularLocation>
    <subcellularLocation>
        <location evidence="1">Endosome membrane</location>
        <topology evidence="1">Multi-pass membrane protein</topology>
    </subcellularLocation>
    <subcellularLocation>
        <location evidence="3">Golgi apparatus membrane</location>
        <topology evidence="3">Multi-pass membrane protein</topology>
    </subcellularLocation>
    <subcellularLocation>
        <location evidence="16">Postsynaptic cell membrane</location>
        <topology evidence="16">Multi-pass membrane protein</topology>
    </subcellularLocation>
    <subcellularLocation>
        <location evidence="17">Presynaptic cell membrane</location>
        <topology evidence="17">Multi-pass membrane protein</topology>
    </subcellularLocation>
</comment>
<feature type="domain" description="Wntless-like transmembrane" evidence="20">
    <location>
        <begin position="243"/>
        <end position="515"/>
    </location>
</feature>
<reference evidence="22" key="1">
    <citation type="submission" date="2020-11" db="EMBL/GenBank/DDBJ databases">
        <authorList>
            <person name="Tran Van P."/>
        </authorList>
    </citation>
    <scope>NUCLEOTIDE SEQUENCE</scope>
</reference>
<organism evidence="22">
    <name type="scientific">Notodromas monacha</name>
    <dbReference type="NCBI Taxonomy" id="399045"/>
    <lineage>
        <taxon>Eukaryota</taxon>
        <taxon>Metazoa</taxon>
        <taxon>Ecdysozoa</taxon>
        <taxon>Arthropoda</taxon>
        <taxon>Crustacea</taxon>
        <taxon>Oligostraca</taxon>
        <taxon>Ostracoda</taxon>
        <taxon>Podocopa</taxon>
        <taxon>Podocopida</taxon>
        <taxon>Cypridocopina</taxon>
        <taxon>Cypridoidea</taxon>
        <taxon>Cyprididae</taxon>
        <taxon>Notodromas</taxon>
    </lineage>
</organism>
<evidence type="ECO:0000256" key="10">
    <source>
        <dbReference type="ARBA" id="ARBA00023034"/>
    </source>
</evidence>
<protein>
    <recommendedName>
        <fullName evidence="5">Protein wntless</fullName>
    </recommendedName>
</protein>
<gene>
    <name evidence="22" type="ORF">NMOB1V02_LOCUS1757</name>
</gene>
<accession>A0A7R9BH66</accession>
<dbReference type="PANTHER" id="PTHR13449">
    <property type="entry name" value="INTEGRAL MEMBRANE PROTEIN GPR177"/>
    <property type="match status" value="1"/>
</dbReference>
<feature type="transmembrane region" description="Helical" evidence="19">
    <location>
        <begin position="389"/>
        <end position="417"/>
    </location>
</feature>
<dbReference type="InterPro" id="IPR047843">
    <property type="entry name" value="WLS-like_TM"/>
</dbReference>
<evidence type="ECO:0000259" key="20">
    <source>
        <dbReference type="Pfam" id="PF06664"/>
    </source>
</evidence>
<dbReference type="GO" id="GO:0017147">
    <property type="term" value="F:Wnt-protein binding"/>
    <property type="evidence" value="ECO:0007669"/>
    <property type="project" value="InterPro"/>
</dbReference>
<evidence type="ECO:0000256" key="6">
    <source>
        <dbReference type="ARBA" id="ARBA00022473"/>
    </source>
</evidence>
<keyword evidence="23" id="KW-1185">Reference proteome</keyword>
<keyword evidence="7" id="KW-0879">Wnt signaling pathway</keyword>
<keyword evidence="6" id="KW-0217">Developmental protein</keyword>
<dbReference type="GO" id="GO:0005789">
    <property type="term" value="C:endoplasmic reticulum membrane"/>
    <property type="evidence" value="ECO:0007669"/>
    <property type="project" value="UniProtKB-SubCell"/>
</dbReference>
<evidence type="ECO:0000256" key="19">
    <source>
        <dbReference type="SAM" id="Phobius"/>
    </source>
</evidence>
<dbReference type="InterPro" id="IPR053936">
    <property type="entry name" value="WLS_GOLD"/>
</dbReference>
<dbReference type="Pfam" id="PF21883">
    <property type="entry name" value="WLS_GOLD"/>
    <property type="match status" value="1"/>
</dbReference>
<evidence type="ECO:0000256" key="4">
    <source>
        <dbReference type="ARBA" id="ARBA00008148"/>
    </source>
</evidence>
<dbReference type="OrthoDB" id="5804250at2759"/>
<evidence type="ECO:0000256" key="1">
    <source>
        <dbReference type="ARBA" id="ARBA00004337"/>
    </source>
</evidence>
<comment type="subunit">
    <text evidence="15">Interacts with wg; in the Golgi. Interacts with Vps35, a component of the retromer complex; wls stability is regulated by Vps35.</text>
</comment>
<evidence type="ECO:0000313" key="23">
    <source>
        <dbReference type="Proteomes" id="UP000678499"/>
    </source>
</evidence>
<feature type="region of interest" description="Disordered" evidence="18">
    <location>
        <begin position="535"/>
        <end position="557"/>
    </location>
</feature>
<keyword evidence="12" id="KW-0770">Synapse</keyword>
<dbReference type="GO" id="GO:0000139">
    <property type="term" value="C:Golgi membrane"/>
    <property type="evidence" value="ECO:0007669"/>
    <property type="project" value="UniProtKB-SubCell"/>
</dbReference>
<keyword evidence="11 19" id="KW-0472">Membrane</keyword>
<sequence length="557" mass="63132">MVGAVVENLSGRKLAVLGGLLVTAQVTCFLLGGIRTPAPSGTIQSLTTKCLDPVKDGSHDTWFIPWPTDRFGETLCERLEHIDEALGRNVTARQIVFASKLPHRKENATLDFSRWQQNLIGVLQVDVEYEPERNMAVLQVELTMDLRLGYRNKRDSEWHLLAESTETRTLRCSVENSQKEEVMGLKRRHAYDCDMIPLFELGNIHHDFYLLNIRLPSELMDGRKVNQNLGRLSDLTLTVIHGNGGFVKKWLAMKSAFLPIVSAAAAWFWARVLKLHRAPSLLESMLLALGVALSVLNVPLELLSLVFDTPWMPLVSDMRQGLFYATLLSFWLVFAGEHLMDDVERNKLSEYRKNLLSVGLGCLSLFVFDMCERGTQLRNPFQSIWRTRVGANCALAFIVMAAISAIVYFVFLSYLILKVFLNISSKRSALPAMSSLRRMHYEGIIYRFKFLMLFTLLCAAMTVVSFIIGQVSEGEWKWEDDAQIDIQYTSAFFTGVYGMWNIYVLSLLALYAPSHKRWPQESDTLSVSGEQLEFSRLPTEPTDAPGLQDLLQKQSLD</sequence>
<evidence type="ECO:0000256" key="14">
    <source>
        <dbReference type="ARBA" id="ARBA00025339"/>
    </source>
</evidence>
<feature type="transmembrane region" description="Helical" evidence="19">
    <location>
        <begin position="444"/>
        <end position="468"/>
    </location>
</feature>
<dbReference type="GO" id="GO:0061355">
    <property type="term" value="P:Wnt protein secretion"/>
    <property type="evidence" value="ECO:0007669"/>
    <property type="project" value="TreeGrafter"/>
</dbReference>
<evidence type="ECO:0000256" key="11">
    <source>
        <dbReference type="ARBA" id="ARBA00023136"/>
    </source>
</evidence>
<dbReference type="EMBL" id="OA882222">
    <property type="protein sequence ID" value="CAD7273890.1"/>
    <property type="molecule type" value="Genomic_DNA"/>
</dbReference>
<evidence type="ECO:0000256" key="8">
    <source>
        <dbReference type="ARBA" id="ARBA00022692"/>
    </source>
</evidence>
<evidence type="ECO:0000256" key="3">
    <source>
        <dbReference type="ARBA" id="ARBA00004653"/>
    </source>
</evidence>
<dbReference type="GO" id="GO:0006886">
    <property type="term" value="P:intracellular protein transport"/>
    <property type="evidence" value="ECO:0007669"/>
    <property type="project" value="TreeGrafter"/>
</dbReference>
<dbReference type="GO" id="GO:0010008">
    <property type="term" value="C:endosome membrane"/>
    <property type="evidence" value="ECO:0007669"/>
    <property type="project" value="UniProtKB-SubCell"/>
</dbReference>